<dbReference type="PANTHER" id="PTHR11803:SF58">
    <property type="entry name" value="PROTEIN HMF1-RELATED"/>
    <property type="match status" value="1"/>
</dbReference>
<evidence type="ECO:0000313" key="3">
    <source>
        <dbReference type="Proteomes" id="UP000036959"/>
    </source>
</evidence>
<dbReference type="EMBL" id="LFJJ01000189">
    <property type="protein sequence ID" value="KND58259.1"/>
    <property type="molecule type" value="Genomic_DNA"/>
</dbReference>
<evidence type="ECO:0000256" key="1">
    <source>
        <dbReference type="ARBA" id="ARBA00010552"/>
    </source>
</evidence>
<reference evidence="3" key="1">
    <citation type="submission" date="2015-06" db="EMBL/GenBank/DDBJ databases">
        <title>Comparative genomics of Burkholderia leaf nodule symbionts.</title>
        <authorList>
            <person name="Carlier A."/>
            <person name="Eberl L."/>
            <person name="Pinto-Carbo M."/>
        </authorList>
    </citation>
    <scope>NUCLEOTIDE SEQUENCE [LARGE SCALE GENOMIC DNA]</scope>
    <source>
        <strain evidence="3">UZHbot4</strain>
    </source>
</reference>
<dbReference type="Pfam" id="PF01042">
    <property type="entry name" value="Ribonuc_L-PSP"/>
    <property type="match status" value="1"/>
</dbReference>
<dbReference type="Proteomes" id="UP000036959">
    <property type="component" value="Unassembled WGS sequence"/>
</dbReference>
<dbReference type="PANTHER" id="PTHR11803">
    <property type="entry name" value="2-IMINOBUTANOATE/2-IMINOPROPANOATE DEAMINASE RIDA"/>
    <property type="match status" value="1"/>
</dbReference>
<dbReference type="InterPro" id="IPR006175">
    <property type="entry name" value="YjgF/YER057c/UK114"/>
</dbReference>
<comment type="similarity">
    <text evidence="1">Belongs to the RutC family.</text>
</comment>
<dbReference type="InterPro" id="IPR035959">
    <property type="entry name" value="RutC-like_sf"/>
</dbReference>
<dbReference type="Gene3D" id="3.30.1330.40">
    <property type="entry name" value="RutC-like"/>
    <property type="match status" value="1"/>
</dbReference>
<dbReference type="AlphaFoldDB" id="A0A0L0M8H2"/>
<keyword evidence="3" id="KW-1185">Reference proteome</keyword>
<keyword evidence="2" id="KW-0378">Hydrolase</keyword>
<dbReference type="CDD" id="cd00448">
    <property type="entry name" value="YjgF_YER057c_UK114_family"/>
    <property type="match status" value="1"/>
</dbReference>
<sequence length="140" mass="15886">MQININERKVIQVMNEHIHPKGWTTSFTHLSWGVKADKAVYVAGMLSTDPVTGVITGHGDITAQTRQVIENIKVVLEAAGATLEDVTMNHIFIRDMTHYTEMNNVYMEYFKEPRPARFCVKLEMVKPEFLVEIATVAHIS</sequence>
<dbReference type="PATRIC" id="fig|242163.4.peg.2423"/>
<dbReference type="GO" id="GO:0019239">
    <property type="term" value="F:deaminase activity"/>
    <property type="evidence" value="ECO:0007669"/>
    <property type="project" value="TreeGrafter"/>
</dbReference>
<dbReference type="SUPFAM" id="SSF55298">
    <property type="entry name" value="YjgF-like"/>
    <property type="match status" value="1"/>
</dbReference>
<protein>
    <submittedName>
        <fullName evidence="2">Putative ring-opening amidohydrolase RutC pyrimidine catabolism pathway</fullName>
    </submittedName>
</protein>
<organism evidence="2 3">
    <name type="scientific">Candidatus Burkholderia verschuerenii</name>
    <dbReference type="NCBI Taxonomy" id="242163"/>
    <lineage>
        <taxon>Bacteria</taxon>
        <taxon>Pseudomonadati</taxon>
        <taxon>Pseudomonadota</taxon>
        <taxon>Betaproteobacteria</taxon>
        <taxon>Burkholderiales</taxon>
        <taxon>Burkholderiaceae</taxon>
        <taxon>Burkholderia</taxon>
    </lineage>
</organism>
<proteinExistence type="inferred from homology"/>
<accession>A0A0L0M8H2</accession>
<evidence type="ECO:0000313" key="2">
    <source>
        <dbReference type="EMBL" id="KND58259.1"/>
    </source>
</evidence>
<name>A0A0L0M8H2_9BURK</name>
<dbReference type="GO" id="GO:0005829">
    <property type="term" value="C:cytosol"/>
    <property type="evidence" value="ECO:0007669"/>
    <property type="project" value="TreeGrafter"/>
</dbReference>
<gene>
    <name evidence="2" type="ORF">BVER_05223</name>
</gene>
<comment type="caution">
    <text evidence="2">The sequence shown here is derived from an EMBL/GenBank/DDBJ whole genome shotgun (WGS) entry which is preliminary data.</text>
</comment>